<protein>
    <submittedName>
        <fullName evidence="3">Uncharacterized protein</fullName>
    </submittedName>
</protein>
<keyword evidence="4" id="KW-1185">Reference proteome</keyword>
<evidence type="ECO:0000256" key="1">
    <source>
        <dbReference type="SAM" id="Phobius"/>
    </source>
</evidence>
<feature type="transmembrane region" description="Helical" evidence="1">
    <location>
        <begin position="117"/>
        <end position="139"/>
    </location>
</feature>
<proteinExistence type="predicted"/>
<dbReference type="InterPro" id="IPR011990">
    <property type="entry name" value="TPR-like_helical_dom_sf"/>
</dbReference>
<feature type="chain" id="PRO_5012386557" evidence="2">
    <location>
        <begin position="19"/>
        <end position="485"/>
    </location>
</feature>
<keyword evidence="1" id="KW-1133">Transmembrane helix</keyword>
<accession>A0A1M4YNK2</accession>
<dbReference type="SUPFAM" id="SSF48452">
    <property type="entry name" value="TPR-like"/>
    <property type="match status" value="1"/>
</dbReference>
<dbReference type="EMBL" id="FQVF01000005">
    <property type="protein sequence ID" value="SHF07233.1"/>
    <property type="molecule type" value="Genomic_DNA"/>
</dbReference>
<evidence type="ECO:0000313" key="3">
    <source>
        <dbReference type="EMBL" id="SHF07233.1"/>
    </source>
</evidence>
<evidence type="ECO:0000256" key="2">
    <source>
        <dbReference type="SAM" id="SignalP"/>
    </source>
</evidence>
<keyword evidence="2" id="KW-0732">Signal</keyword>
<dbReference type="AlphaFoldDB" id="A0A1M4YNK2"/>
<dbReference type="Gene3D" id="1.25.40.10">
    <property type="entry name" value="Tetratricopeptide repeat domain"/>
    <property type="match status" value="1"/>
</dbReference>
<reference evidence="4" key="1">
    <citation type="submission" date="2016-11" db="EMBL/GenBank/DDBJ databases">
        <authorList>
            <person name="Varghese N."/>
            <person name="Submissions S."/>
        </authorList>
    </citation>
    <scope>NUCLEOTIDE SEQUENCE [LARGE SCALE GENOMIC DNA]</scope>
    <source>
        <strain evidence="4">DSM 16579</strain>
    </source>
</reference>
<keyword evidence="1" id="KW-0812">Transmembrane</keyword>
<dbReference type="OrthoDB" id="6316313at2"/>
<dbReference type="RefSeq" id="WP_072838878.1">
    <property type="nucleotide sequence ID" value="NZ_FQVF01000005.1"/>
</dbReference>
<organism evidence="3 4">
    <name type="scientific">Marinomonas polaris DSM 16579</name>
    <dbReference type="NCBI Taxonomy" id="1122206"/>
    <lineage>
        <taxon>Bacteria</taxon>
        <taxon>Pseudomonadati</taxon>
        <taxon>Pseudomonadota</taxon>
        <taxon>Gammaproteobacteria</taxon>
        <taxon>Oceanospirillales</taxon>
        <taxon>Oceanospirillaceae</taxon>
        <taxon>Marinomonas</taxon>
    </lineage>
</organism>
<dbReference type="STRING" id="1122206.SAMN02745753_01271"/>
<gene>
    <name evidence="3" type="ORF">SAMN02745753_01271</name>
</gene>
<feature type="signal peptide" evidence="2">
    <location>
        <begin position="1"/>
        <end position="18"/>
    </location>
</feature>
<sequence length="485" mass="54875">MLTSFIRFAFISFLFSSAAVFSAGNVSNSTEPSAPQISPQSTSNTQIPEWFYRELSSIRKDVSVLDATGASKEQIQELKERIGKVEVRLEESQLRVDGKLSEQSGRIGDIHSFISQMGWLIGIVITIVTGLAAFFNITARSAAVNGAKEAANEKLVEWTQEKEAELTEKFGHKLTELSDRHEKEFQKIRDDAVIQSAETDINRALALAKDRSEEAIPIFDSVIKKFNSSDLVEHQRLVVDALYGKSFALDKPGFYKEQISLFDEIVENFNGVEDRKIQNRISNVLFNKGVILGAQSRPIEAVDVYKTLIERFQNSKDERIKNRVMKAMVNMKIKLALIGDIENKIRAYEDVVNRLTGSEDPDVQEQLINALLNKAKLTLVLQKKGVAKGAIEEGIVFMKDGFKEKRAIMEILNFIIDESTVSYVLSKIADIPESETIEWGFNEIRPVIENLEFPRKEQVEAFARFFEEHKDKAKLKEELDQISKL</sequence>
<keyword evidence="1" id="KW-0472">Membrane</keyword>
<dbReference type="Proteomes" id="UP000184517">
    <property type="component" value="Unassembled WGS sequence"/>
</dbReference>
<name>A0A1M4YNK2_9GAMM</name>
<evidence type="ECO:0000313" key="4">
    <source>
        <dbReference type="Proteomes" id="UP000184517"/>
    </source>
</evidence>